<dbReference type="PROSITE" id="PS50041">
    <property type="entry name" value="C_TYPE_LECTIN_2"/>
    <property type="match status" value="1"/>
</dbReference>
<dbReference type="PANTHER" id="PTHR22803">
    <property type="entry name" value="MANNOSE, PHOSPHOLIPASE, LECTIN RECEPTOR RELATED"/>
    <property type="match status" value="1"/>
</dbReference>
<dbReference type="InterPro" id="IPR001304">
    <property type="entry name" value="C-type_lectin-like"/>
</dbReference>
<dbReference type="InterPro" id="IPR050111">
    <property type="entry name" value="C-type_lectin/snaclec_domain"/>
</dbReference>
<feature type="non-terminal residue" evidence="3">
    <location>
        <position position="74"/>
    </location>
</feature>
<keyword evidence="1" id="KW-1015">Disulfide bond</keyword>
<dbReference type="InterPro" id="IPR016187">
    <property type="entry name" value="CTDL_fold"/>
</dbReference>
<gene>
    <name evidence="3" type="ORF">BaRGS_00034892</name>
</gene>
<dbReference type="Pfam" id="PF00059">
    <property type="entry name" value="Lectin_C"/>
    <property type="match status" value="1"/>
</dbReference>
<dbReference type="Proteomes" id="UP001519460">
    <property type="component" value="Unassembled WGS sequence"/>
</dbReference>
<comment type="caution">
    <text evidence="3">The sequence shown here is derived from an EMBL/GenBank/DDBJ whole genome shotgun (WGS) entry which is preliminary data.</text>
</comment>
<accession>A0ABD0JG84</accession>
<feature type="domain" description="C-type lectin" evidence="2">
    <location>
        <begin position="1"/>
        <end position="72"/>
    </location>
</feature>
<reference evidence="3 4" key="1">
    <citation type="journal article" date="2023" name="Sci. Data">
        <title>Genome assembly of the Korean intertidal mud-creeper Batillaria attramentaria.</title>
        <authorList>
            <person name="Patra A.K."/>
            <person name="Ho P.T."/>
            <person name="Jun S."/>
            <person name="Lee S.J."/>
            <person name="Kim Y."/>
            <person name="Won Y.J."/>
        </authorList>
    </citation>
    <scope>NUCLEOTIDE SEQUENCE [LARGE SCALE GENOMIC DNA]</scope>
    <source>
        <strain evidence="3">Wonlab-2016</strain>
    </source>
</reference>
<dbReference type="InterPro" id="IPR018378">
    <property type="entry name" value="C-type_lectin_CS"/>
</dbReference>
<evidence type="ECO:0000313" key="4">
    <source>
        <dbReference type="Proteomes" id="UP001519460"/>
    </source>
</evidence>
<evidence type="ECO:0000256" key="1">
    <source>
        <dbReference type="ARBA" id="ARBA00023157"/>
    </source>
</evidence>
<dbReference type="PROSITE" id="PS00615">
    <property type="entry name" value="C_TYPE_LECTIN_1"/>
    <property type="match status" value="1"/>
</dbReference>
<dbReference type="InterPro" id="IPR016186">
    <property type="entry name" value="C-type_lectin-like/link_sf"/>
</dbReference>
<dbReference type="EMBL" id="JACVVK020000455">
    <property type="protein sequence ID" value="KAK7473841.1"/>
    <property type="molecule type" value="Genomic_DNA"/>
</dbReference>
<feature type="non-terminal residue" evidence="3">
    <location>
        <position position="1"/>
    </location>
</feature>
<keyword evidence="4" id="KW-1185">Reference proteome</keyword>
<proteinExistence type="predicted"/>
<protein>
    <recommendedName>
        <fullName evidence="2">C-type lectin domain-containing protein</fullName>
    </recommendedName>
</protein>
<evidence type="ECO:0000313" key="3">
    <source>
        <dbReference type="EMBL" id="KAK7473841.1"/>
    </source>
</evidence>
<dbReference type="CDD" id="cd00037">
    <property type="entry name" value="CLECT"/>
    <property type="match status" value="1"/>
</dbReference>
<dbReference type="Gene3D" id="3.10.100.10">
    <property type="entry name" value="Mannose-Binding Protein A, subunit A"/>
    <property type="match status" value="1"/>
</dbReference>
<dbReference type="SUPFAM" id="SSF56436">
    <property type="entry name" value="C-type lectin-like"/>
    <property type="match status" value="1"/>
</dbReference>
<name>A0ABD0JG84_9CAEN</name>
<dbReference type="AlphaFoldDB" id="A0ABD0JG84"/>
<evidence type="ECO:0000259" key="2">
    <source>
        <dbReference type="PROSITE" id="PS50041"/>
    </source>
</evidence>
<sequence>IEMWIGGTDLFSEGHWEWAGNRASLIRDGLITDWQSGQPGGNTGENCMVVSRGYRYKWADFNCNRALPFVCELT</sequence>
<organism evidence="3 4">
    <name type="scientific">Batillaria attramentaria</name>
    <dbReference type="NCBI Taxonomy" id="370345"/>
    <lineage>
        <taxon>Eukaryota</taxon>
        <taxon>Metazoa</taxon>
        <taxon>Spiralia</taxon>
        <taxon>Lophotrochozoa</taxon>
        <taxon>Mollusca</taxon>
        <taxon>Gastropoda</taxon>
        <taxon>Caenogastropoda</taxon>
        <taxon>Sorbeoconcha</taxon>
        <taxon>Cerithioidea</taxon>
        <taxon>Batillariidae</taxon>
        <taxon>Batillaria</taxon>
    </lineage>
</organism>